<dbReference type="InParanoid" id="F4RDK6"/>
<keyword evidence="3" id="KW-1185">Reference proteome</keyword>
<accession>F4RDK6</accession>
<dbReference type="VEuPathDB" id="FungiDB:MELLADRAFT_95877"/>
<dbReference type="EMBL" id="GL883097">
    <property type="protein sequence ID" value="EGG09593.1"/>
    <property type="molecule type" value="Genomic_DNA"/>
</dbReference>
<proteinExistence type="predicted"/>
<dbReference type="AlphaFoldDB" id="F4RDK6"/>
<organism evidence="3">
    <name type="scientific">Melampsora larici-populina (strain 98AG31 / pathotype 3-4-7)</name>
    <name type="common">Poplar leaf rust fungus</name>
    <dbReference type="NCBI Taxonomy" id="747676"/>
    <lineage>
        <taxon>Eukaryota</taxon>
        <taxon>Fungi</taxon>
        <taxon>Dikarya</taxon>
        <taxon>Basidiomycota</taxon>
        <taxon>Pucciniomycotina</taxon>
        <taxon>Pucciniomycetes</taxon>
        <taxon>Pucciniales</taxon>
        <taxon>Melampsoraceae</taxon>
        <taxon>Melampsora</taxon>
    </lineage>
</organism>
<reference evidence="3" key="1">
    <citation type="journal article" date="2011" name="Proc. Natl. Acad. Sci. U.S.A.">
        <title>Obligate biotrophy features unraveled by the genomic analysis of rust fungi.</title>
        <authorList>
            <person name="Duplessis S."/>
            <person name="Cuomo C.A."/>
            <person name="Lin Y.-C."/>
            <person name="Aerts A."/>
            <person name="Tisserant E."/>
            <person name="Veneault-Fourrey C."/>
            <person name="Joly D.L."/>
            <person name="Hacquard S."/>
            <person name="Amselem J."/>
            <person name="Cantarel B.L."/>
            <person name="Chiu R."/>
            <person name="Coutinho P.M."/>
            <person name="Feau N."/>
            <person name="Field M."/>
            <person name="Frey P."/>
            <person name="Gelhaye E."/>
            <person name="Goldberg J."/>
            <person name="Grabherr M.G."/>
            <person name="Kodira C.D."/>
            <person name="Kohler A."/>
            <person name="Kuees U."/>
            <person name="Lindquist E.A."/>
            <person name="Lucas S.M."/>
            <person name="Mago R."/>
            <person name="Mauceli E."/>
            <person name="Morin E."/>
            <person name="Murat C."/>
            <person name="Pangilinan J.L."/>
            <person name="Park R."/>
            <person name="Pearson M."/>
            <person name="Quesneville H."/>
            <person name="Rouhier N."/>
            <person name="Sakthikumar S."/>
            <person name="Salamov A.A."/>
            <person name="Schmutz J."/>
            <person name="Selles B."/>
            <person name="Shapiro H."/>
            <person name="Tanguay P."/>
            <person name="Tuskan G.A."/>
            <person name="Henrissat B."/>
            <person name="Van de Peer Y."/>
            <person name="Rouze P."/>
            <person name="Ellis J.G."/>
            <person name="Dodds P.N."/>
            <person name="Schein J.E."/>
            <person name="Zhong S."/>
            <person name="Hamelin R.C."/>
            <person name="Grigoriev I.V."/>
            <person name="Szabo L.J."/>
            <person name="Martin F."/>
        </authorList>
    </citation>
    <scope>NUCLEOTIDE SEQUENCE [LARGE SCALE GENOMIC DNA]</scope>
    <source>
        <strain evidence="3">98AG31 / pathotype 3-4-7</strain>
    </source>
</reference>
<dbReference type="Proteomes" id="UP000001072">
    <property type="component" value="Unassembled WGS sequence"/>
</dbReference>
<dbReference type="GeneID" id="18937387"/>
<dbReference type="OrthoDB" id="10476496at2759"/>
<feature type="compositionally biased region" description="Low complexity" evidence="1">
    <location>
        <begin position="105"/>
        <end position="126"/>
    </location>
</feature>
<dbReference type="KEGG" id="mlr:MELLADRAFT_95877"/>
<name>F4RDK6_MELLP</name>
<protein>
    <submittedName>
        <fullName evidence="2">Uncharacterized protein</fullName>
    </submittedName>
</protein>
<gene>
    <name evidence="2" type="ORF">MELLADRAFT_95877</name>
</gene>
<sequence length="303" mass="33327">MAAQTTKDCLNSRCPHFDILSPIMADRAGTVPLYTSESGVDDQPNRSNTSINPPSPSPQPQETQATQNSGWEPTQRLEPEFDDAEDGQNADNSHSLSQNTTRPNLAQSALSRSLERSSSSQSSLISKTLPRQNFIQPVKKPISENPRRTSAGTLGVLKSFQSSLPTQADYEQLKNENTAAAETNCLAFQQASSNSNAVMNLLEAQFGSQNSSEKRTLDPEDLTPEAIEKRKAKKAKTEELEMLKLERELAQERRALHESAEGSGLSKLELAREKADLISKFCLAHISLETAREMAQEIIDSLK</sequence>
<feature type="compositionally biased region" description="Polar residues" evidence="1">
    <location>
        <begin position="89"/>
        <end position="104"/>
    </location>
</feature>
<evidence type="ECO:0000256" key="1">
    <source>
        <dbReference type="SAM" id="MobiDB-lite"/>
    </source>
</evidence>
<feature type="region of interest" description="Disordered" evidence="1">
    <location>
        <begin position="32"/>
        <end position="150"/>
    </location>
</feature>
<evidence type="ECO:0000313" key="2">
    <source>
        <dbReference type="EMBL" id="EGG09593.1"/>
    </source>
</evidence>
<dbReference type="RefSeq" id="XP_007407320.1">
    <property type="nucleotide sequence ID" value="XM_007407258.1"/>
</dbReference>
<evidence type="ECO:0000313" key="3">
    <source>
        <dbReference type="Proteomes" id="UP000001072"/>
    </source>
</evidence>
<dbReference type="HOGENOM" id="CLU_885896_0_0_1"/>
<feature type="region of interest" description="Disordered" evidence="1">
    <location>
        <begin position="208"/>
        <end position="234"/>
    </location>
</feature>